<accession>A0A6J5PD94</accession>
<proteinExistence type="predicted"/>
<protein>
    <submittedName>
        <fullName evidence="1">Uncharacterized protein</fullName>
    </submittedName>
</protein>
<organism evidence="1">
    <name type="scientific">uncultured Caudovirales phage</name>
    <dbReference type="NCBI Taxonomy" id="2100421"/>
    <lineage>
        <taxon>Viruses</taxon>
        <taxon>Duplodnaviria</taxon>
        <taxon>Heunggongvirae</taxon>
        <taxon>Uroviricota</taxon>
        <taxon>Caudoviricetes</taxon>
        <taxon>Peduoviridae</taxon>
        <taxon>Maltschvirus</taxon>
        <taxon>Maltschvirus maltsch</taxon>
    </lineage>
</organism>
<name>A0A6J5PD94_9CAUD</name>
<sequence length="67" mass="7522">MNPDRLTRAERIRLEAFALIGARHRLKPIPMDQHLSEAAALELWLYAAREPMPAKGPQPPTTLHAGK</sequence>
<dbReference type="EMBL" id="LR797244">
    <property type="protein sequence ID" value="CAB4195692.1"/>
    <property type="molecule type" value="Genomic_DNA"/>
</dbReference>
<reference evidence="1" key="1">
    <citation type="submission" date="2020-04" db="EMBL/GenBank/DDBJ databases">
        <authorList>
            <person name="Chiriac C."/>
            <person name="Salcher M."/>
            <person name="Ghai R."/>
            <person name="Kavagutti S V."/>
        </authorList>
    </citation>
    <scope>NUCLEOTIDE SEQUENCE</scope>
</reference>
<dbReference type="EMBL" id="LR797513">
    <property type="protein sequence ID" value="CAB4222574.1"/>
    <property type="molecule type" value="Genomic_DNA"/>
</dbReference>
<evidence type="ECO:0000313" key="1">
    <source>
        <dbReference type="EMBL" id="CAB4167876.1"/>
    </source>
</evidence>
<gene>
    <name evidence="2" type="ORF">UFOVP1293_51</name>
    <name evidence="3" type="ORF">UFOVP1644_69</name>
    <name evidence="1" type="ORF">UFOVP860_60</name>
</gene>
<dbReference type="EMBL" id="LR796812">
    <property type="protein sequence ID" value="CAB4167876.1"/>
    <property type="molecule type" value="Genomic_DNA"/>
</dbReference>
<evidence type="ECO:0000313" key="2">
    <source>
        <dbReference type="EMBL" id="CAB4195692.1"/>
    </source>
</evidence>
<evidence type="ECO:0000313" key="3">
    <source>
        <dbReference type="EMBL" id="CAB4222574.1"/>
    </source>
</evidence>